<sequence length="126" mass="13581">MLGRFTLDLDPVDRGRSTVRGLGPRQFTLDLDPVDRGRSTVGGSGGAHRLGPLPRGTQIPYPATVDLAEGFGSKPAYVPLPLKLTLPEHSTTQICLYEIGVKLPEPLIPPFRTLVSKLAPPDSRKS</sequence>
<evidence type="ECO:0000313" key="2">
    <source>
        <dbReference type="Proteomes" id="UP001060085"/>
    </source>
</evidence>
<accession>A0ACC0A9C1</accession>
<dbReference type="EMBL" id="CM044706">
    <property type="protein sequence ID" value="KAI5657490.1"/>
    <property type="molecule type" value="Genomic_DNA"/>
</dbReference>
<gene>
    <name evidence="1" type="ORF">M9H77_26283</name>
</gene>
<name>A0ACC0A9C1_CATRO</name>
<keyword evidence="2" id="KW-1185">Reference proteome</keyword>
<proteinExistence type="predicted"/>
<dbReference type="Proteomes" id="UP001060085">
    <property type="component" value="Linkage Group LG06"/>
</dbReference>
<protein>
    <submittedName>
        <fullName evidence="1">Uncharacterized protein</fullName>
    </submittedName>
</protein>
<evidence type="ECO:0000313" key="1">
    <source>
        <dbReference type="EMBL" id="KAI5657490.1"/>
    </source>
</evidence>
<organism evidence="1 2">
    <name type="scientific">Catharanthus roseus</name>
    <name type="common">Madagascar periwinkle</name>
    <name type="synonym">Vinca rosea</name>
    <dbReference type="NCBI Taxonomy" id="4058"/>
    <lineage>
        <taxon>Eukaryota</taxon>
        <taxon>Viridiplantae</taxon>
        <taxon>Streptophyta</taxon>
        <taxon>Embryophyta</taxon>
        <taxon>Tracheophyta</taxon>
        <taxon>Spermatophyta</taxon>
        <taxon>Magnoliopsida</taxon>
        <taxon>eudicotyledons</taxon>
        <taxon>Gunneridae</taxon>
        <taxon>Pentapetalae</taxon>
        <taxon>asterids</taxon>
        <taxon>lamiids</taxon>
        <taxon>Gentianales</taxon>
        <taxon>Apocynaceae</taxon>
        <taxon>Rauvolfioideae</taxon>
        <taxon>Vinceae</taxon>
        <taxon>Catharanthinae</taxon>
        <taxon>Catharanthus</taxon>
    </lineage>
</organism>
<reference evidence="2" key="1">
    <citation type="journal article" date="2023" name="Nat. Plants">
        <title>Single-cell RNA sequencing provides a high-resolution roadmap for understanding the multicellular compartmentation of specialized metabolism.</title>
        <authorList>
            <person name="Sun S."/>
            <person name="Shen X."/>
            <person name="Li Y."/>
            <person name="Li Y."/>
            <person name="Wang S."/>
            <person name="Li R."/>
            <person name="Zhang H."/>
            <person name="Shen G."/>
            <person name="Guo B."/>
            <person name="Wei J."/>
            <person name="Xu J."/>
            <person name="St-Pierre B."/>
            <person name="Chen S."/>
            <person name="Sun C."/>
        </authorList>
    </citation>
    <scope>NUCLEOTIDE SEQUENCE [LARGE SCALE GENOMIC DNA]</scope>
</reference>
<comment type="caution">
    <text evidence="1">The sequence shown here is derived from an EMBL/GenBank/DDBJ whole genome shotgun (WGS) entry which is preliminary data.</text>
</comment>